<dbReference type="Proteomes" id="UP000007151">
    <property type="component" value="Unassembled WGS sequence"/>
</dbReference>
<gene>
    <name evidence="4" type="ORF">KGM_204395</name>
</gene>
<evidence type="ECO:0000256" key="3">
    <source>
        <dbReference type="SAM" id="MobiDB-lite"/>
    </source>
</evidence>
<dbReference type="PANTHER" id="PTHR15431">
    <property type="entry name" value="FGFR1 ONCOGENE PARTNER/LISH DOMAIN-CONTAINING PROTEIN"/>
    <property type="match status" value="1"/>
</dbReference>
<dbReference type="KEGG" id="dpl:KGM_204395"/>
<dbReference type="GO" id="GO:0034453">
    <property type="term" value="P:microtubule anchoring"/>
    <property type="evidence" value="ECO:0007669"/>
    <property type="project" value="InterPro"/>
</dbReference>
<dbReference type="GO" id="GO:0005813">
    <property type="term" value="C:centrosome"/>
    <property type="evidence" value="ECO:0007669"/>
    <property type="project" value="TreeGrafter"/>
</dbReference>
<keyword evidence="1" id="KW-0963">Cytoplasm</keyword>
<feature type="compositionally biased region" description="Low complexity" evidence="3">
    <location>
        <begin position="324"/>
        <end position="335"/>
    </location>
</feature>
<feature type="compositionally biased region" description="Low complexity" evidence="3">
    <location>
        <begin position="388"/>
        <end position="399"/>
    </location>
</feature>
<name>A0A212FKR9_DANPL</name>
<dbReference type="Gene3D" id="1.20.960.40">
    <property type="match status" value="1"/>
</dbReference>
<dbReference type="OrthoDB" id="2160638at2759"/>
<dbReference type="STRING" id="278856.A0A212FKR9"/>
<evidence type="ECO:0000256" key="2">
    <source>
        <dbReference type="ARBA" id="ARBA00023212"/>
    </source>
</evidence>
<organism evidence="4 5">
    <name type="scientific">Danaus plexippus plexippus</name>
    <dbReference type="NCBI Taxonomy" id="278856"/>
    <lineage>
        <taxon>Eukaryota</taxon>
        <taxon>Metazoa</taxon>
        <taxon>Ecdysozoa</taxon>
        <taxon>Arthropoda</taxon>
        <taxon>Hexapoda</taxon>
        <taxon>Insecta</taxon>
        <taxon>Pterygota</taxon>
        <taxon>Neoptera</taxon>
        <taxon>Endopterygota</taxon>
        <taxon>Lepidoptera</taxon>
        <taxon>Glossata</taxon>
        <taxon>Ditrysia</taxon>
        <taxon>Papilionoidea</taxon>
        <taxon>Nymphalidae</taxon>
        <taxon>Danainae</taxon>
        <taxon>Danaini</taxon>
        <taxon>Danaina</taxon>
        <taxon>Danaus</taxon>
        <taxon>Danaus</taxon>
    </lineage>
</organism>
<evidence type="ECO:0000313" key="4">
    <source>
        <dbReference type="EMBL" id="OWR54345.1"/>
    </source>
</evidence>
<dbReference type="PANTHER" id="PTHR15431:SF9">
    <property type="entry name" value="CENTROSOMAL PROTEIN 43"/>
    <property type="match status" value="1"/>
</dbReference>
<keyword evidence="2" id="KW-0206">Cytoskeleton</keyword>
<feature type="compositionally biased region" description="Polar residues" evidence="3">
    <location>
        <begin position="422"/>
        <end position="434"/>
    </location>
</feature>
<dbReference type="AlphaFoldDB" id="A0A212FKR9"/>
<protein>
    <submittedName>
        <fullName evidence="4">FGFR1 oncogene partner</fullName>
    </submittedName>
</protein>
<sequence>MAQNEDTELRDLVLDALEKNGSLAKIRALLRANLFLVFEDECHIKQNEALDKILNLPEGKLCFSIVHEFLEFCNLRNTLFVYKSETRQGNEYEYQNENILREKLYLSKCDDVKEPILLSLIKRTLNLEEKNEYQINDKHHNSQNKIKKKFGTEENCTYTVQEDSCASSQSNSDNSSEKLDLRLQLENSDTDTSSSSKGKSCSEYIPNKITKKSVNINKINIKEQKNNINETTTQNITSFKFNNESSQNYLQDIKVANNSSDSTSYAELKPFNSRDSILLNTTGLPLSLEKEVNQVSPQHNSNSTSSKIETLSLNQTLSSRSENITKSNNQNSSKNSIKKSPHHEIENNPTEYSYDFTSPLSDRKENSGRNIKNQEIVNNAIKTDTHSPKQNSMSSQSSVSISDVADLISENNSKTYHLERMSVQSKTSNSNIYNKSPREGKTFSDDSGDFSESPIPSLSNLSLDIHSE</sequence>
<accession>A0A212FKR9</accession>
<feature type="compositionally biased region" description="Polar residues" evidence="3">
    <location>
        <begin position="368"/>
        <end position="382"/>
    </location>
</feature>
<reference evidence="4 5" key="1">
    <citation type="journal article" date="2011" name="Cell">
        <title>The monarch butterfly genome yields insights into long-distance migration.</title>
        <authorList>
            <person name="Zhan S."/>
            <person name="Merlin C."/>
            <person name="Boore J.L."/>
            <person name="Reppert S.M."/>
        </authorList>
    </citation>
    <scope>NUCLEOTIDE SEQUENCE [LARGE SCALE GENOMIC DNA]</scope>
    <source>
        <strain evidence="4">F-2</strain>
    </source>
</reference>
<feature type="region of interest" description="Disordered" evidence="3">
    <location>
        <begin position="421"/>
        <end position="468"/>
    </location>
</feature>
<evidence type="ECO:0000313" key="5">
    <source>
        <dbReference type="Proteomes" id="UP000007151"/>
    </source>
</evidence>
<dbReference type="InterPro" id="IPR018993">
    <property type="entry name" value="FOP_dimerisation-dom_N"/>
</dbReference>
<dbReference type="eggNOG" id="ENOG502QR70">
    <property type="taxonomic scope" value="Eukaryota"/>
</dbReference>
<proteinExistence type="predicted"/>
<evidence type="ECO:0000256" key="1">
    <source>
        <dbReference type="ARBA" id="ARBA00022490"/>
    </source>
</evidence>
<keyword evidence="5" id="KW-1185">Reference proteome</keyword>
<dbReference type="EMBL" id="AGBW02007995">
    <property type="protein sequence ID" value="OWR54345.1"/>
    <property type="molecule type" value="Genomic_DNA"/>
</dbReference>
<feature type="region of interest" description="Disordered" evidence="3">
    <location>
        <begin position="317"/>
        <end position="399"/>
    </location>
</feature>
<comment type="caution">
    <text evidence="4">The sequence shown here is derived from an EMBL/GenBank/DDBJ whole genome shotgun (WGS) entry which is preliminary data.</text>
</comment>
<dbReference type="Pfam" id="PF09398">
    <property type="entry name" value="FOP_dimer"/>
    <property type="match status" value="1"/>
</dbReference>
<feature type="compositionally biased region" description="Polar residues" evidence="3">
    <location>
        <begin position="347"/>
        <end position="360"/>
    </location>
</feature>